<feature type="domain" description="Fibrinogen C-terminal" evidence="5">
    <location>
        <begin position="208"/>
        <end position="253"/>
    </location>
</feature>
<dbReference type="GO" id="GO:0035329">
    <property type="term" value="P:hippo signaling"/>
    <property type="evidence" value="ECO:0007669"/>
    <property type="project" value="EnsemblMetazoa"/>
</dbReference>
<evidence type="ECO:0000256" key="1">
    <source>
        <dbReference type="ARBA" id="ARBA00022574"/>
    </source>
</evidence>
<dbReference type="GO" id="GO:0071944">
    <property type="term" value="C:cell periphery"/>
    <property type="evidence" value="ECO:0007669"/>
    <property type="project" value="EnsemblMetazoa"/>
</dbReference>
<feature type="repeat" description="WD" evidence="3">
    <location>
        <begin position="122"/>
        <end position="151"/>
    </location>
</feature>
<protein>
    <submittedName>
        <fullName evidence="6">GL26269</fullName>
    </submittedName>
</protein>
<feature type="repeat" description="WD" evidence="3">
    <location>
        <begin position="19"/>
        <end position="63"/>
    </location>
</feature>
<keyword evidence="2" id="KW-0677">Repeat</keyword>
<dbReference type="HOGENOM" id="CLU_1090969_0_0_1"/>
<evidence type="ECO:0000313" key="6">
    <source>
        <dbReference type="EMBL" id="EDW37452.1"/>
    </source>
</evidence>
<dbReference type="GO" id="GO:0045886">
    <property type="term" value="P:negative regulation of synaptic assembly at neuromuscular junction"/>
    <property type="evidence" value="ECO:0007669"/>
    <property type="project" value="EnsemblMetazoa"/>
</dbReference>
<dbReference type="OrthoDB" id="256303at2759"/>
<dbReference type="Gene3D" id="3.90.215.10">
    <property type="entry name" value="Gamma Fibrinogen, chain A, domain 1"/>
    <property type="match status" value="1"/>
</dbReference>
<dbReference type="Pfam" id="PF00147">
    <property type="entry name" value="Fibrinogen_C"/>
    <property type="match status" value="1"/>
</dbReference>
<evidence type="ECO:0000256" key="4">
    <source>
        <dbReference type="SAM" id="MobiDB-lite"/>
    </source>
</evidence>
<dbReference type="PhylomeDB" id="B4GJD8"/>
<dbReference type="Gene3D" id="2.130.10.10">
    <property type="entry name" value="YVTN repeat-like/Quinoprotein amine dehydrogenase"/>
    <property type="match status" value="1"/>
</dbReference>
<dbReference type="GO" id="GO:0007283">
    <property type="term" value="P:spermatogenesis"/>
    <property type="evidence" value="ECO:0007669"/>
    <property type="project" value="EnsemblMetazoa"/>
</dbReference>
<dbReference type="AlphaFoldDB" id="B4GJD8"/>
<dbReference type="GO" id="GO:0035332">
    <property type="term" value="P:positive regulation of hippo signaling"/>
    <property type="evidence" value="ECO:0007669"/>
    <property type="project" value="EnsemblMetazoa"/>
</dbReference>
<dbReference type="PROSITE" id="PS50082">
    <property type="entry name" value="WD_REPEATS_2"/>
    <property type="match status" value="2"/>
</dbReference>
<dbReference type="Proteomes" id="UP000008744">
    <property type="component" value="Unassembled WGS sequence"/>
</dbReference>
<dbReference type="PROSITE" id="PS00678">
    <property type="entry name" value="WD_REPEATS_1"/>
    <property type="match status" value="2"/>
</dbReference>
<organism evidence="7">
    <name type="scientific">Drosophila persimilis</name>
    <name type="common">Fruit fly</name>
    <dbReference type="NCBI Taxonomy" id="7234"/>
    <lineage>
        <taxon>Eukaryota</taxon>
        <taxon>Metazoa</taxon>
        <taxon>Ecdysozoa</taxon>
        <taxon>Arthropoda</taxon>
        <taxon>Hexapoda</taxon>
        <taxon>Insecta</taxon>
        <taxon>Pterygota</taxon>
        <taxon>Neoptera</taxon>
        <taxon>Endopterygota</taxon>
        <taxon>Diptera</taxon>
        <taxon>Brachycera</taxon>
        <taxon>Muscomorpha</taxon>
        <taxon>Ephydroidea</taxon>
        <taxon>Drosophilidae</taxon>
        <taxon>Drosophila</taxon>
        <taxon>Sophophora</taxon>
    </lineage>
</organism>
<dbReference type="InterPro" id="IPR036056">
    <property type="entry name" value="Fibrinogen-like_C"/>
</dbReference>
<dbReference type="SUPFAM" id="SSF56496">
    <property type="entry name" value="Fibrinogen C-terminal domain-like"/>
    <property type="match status" value="1"/>
</dbReference>
<dbReference type="SMART" id="SM00320">
    <property type="entry name" value="WD40"/>
    <property type="match status" value="3"/>
</dbReference>
<dbReference type="GO" id="GO:0036126">
    <property type="term" value="C:sperm flagellum"/>
    <property type="evidence" value="ECO:0007669"/>
    <property type="project" value="EnsemblMetazoa"/>
</dbReference>
<proteinExistence type="predicted"/>
<dbReference type="GO" id="GO:0000278">
    <property type="term" value="P:mitotic cell cycle"/>
    <property type="evidence" value="ECO:0007669"/>
    <property type="project" value="EnsemblMetazoa"/>
</dbReference>
<keyword evidence="7" id="KW-1185">Reference proteome</keyword>
<dbReference type="GO" id="GO:0016006">
    <property type="term" value="C:Nebenkern"/>
    <property type="evidence" value="ECO:0007669"/>
    <property type="project" value="EnsemblMetazoa"/>
</dbReference>
<reference evidence="6 7" key="1">
    <citation type="journal article" date="2007" name="Nature">
        <title>Evolution of genes and genomes on the Drosophila phylogeny.</title>
        <authorList>
            <consortium name="Drosophila 12 Genomes Consortium"/>
            <person name="Clark A.G."/>
            <person name="Eisen M.B."/>
            <person name="Smith D.R."/>
            <person name="Bergman C.M."/>
            <person name="Oliver B."/>
            <person name="Markow T.A."/>
            <person name="Kaufman T.C."/>
            <person name="Kellis M."/>
            <person name="Gelbart W."/>
            <person name="Iyer V.N."/>
            <person name="Pollard D.A."/>
            <person name="Sackton T.B."/>
            <person name="Larracuente A.M."/>
            <person name="Singh N.D."/>
            <person name="Abad J.P."/>
            <person name="Abt D.N."/>
            <person name="Adryan B."/>
            <person name="Aguade M."/>
            <person name="Akashi H."/>
            <person name="Anderson W.W."/>
            <person name="Aquadro C.F."/>
            <person name="Ardell D.H."/>
            <person name="Arguello R."/>
            <person name="Artieri C.G."/>
            <person name="Barbash D.A."/>
            <person name="Barker D."/>
            <person name="Barsanti P."/>
            <person name="Batterham P."/>
            <person name="Batzoglou S."/>
            <person name="Begun D."/>
            <person name="Bhutkar A."/>
            <person name="Blanco E."/>
            <person name="Bosak S.A."/>
            <person name="Bradley R.K."/>
            <person name="Brand A.D."/>
            <person name="Brent M.R."/>
            <person name="Brooks A.N."/>
            <person name="Brown R.H."/>
            <person name="Butlin R.K."/>
            <person name="Caggese C."/>
            <person name="Calvi B.R."/>
            <person name="Bernardo de Carvalho A."/>
            <person name="Caspi A."/>
            <person name="Castrezana S."/>
            <person name="Celniker S.E."/>
            <person name="Chang J.L."/>
            <person name="Chapple C."/>
            <person name="Chatterji S."/>
            <person name="Chinwalla A."/>
            <person name="Civetta A."/>
            <person name="Clifton S.W."/>
            <person name="Comeron J.M."/>
            <person name="Costello J.C."/>
            <person name="Coyne J.A."/>
            <person name="Daub J."/>
            <person name="David R.G."/>
            <person name="Delcher A.L."/>
            <person name="Delehaunty K."/>
            <person name="Do C.B."/>
            <person name="Ebling H."/>
            <person name="Edwards K."/>
            <person name="Eickbush T."/>
            <person name="Evans J.D."/>
            <person name="Filipski A."/>
            <person name="Findeiss S."/>
            <person name="Freyhult E."/>
            <person name="Fulton L."/>
            <person name="Fulton R."/>
            <person name="Garcia A.C."/>
            <person name="Gardiner A."/>
            <person name="Garfield D.A."/>
            <person name="Garvin B.E."/>
            <person name="Gibson G."/>
            <person name="Gilbert D."/>
            <person name="Gnerre S."/>
            <person name="Godfrey J."/>
            <person name="Good R."/>
            <person name="Gotea V."/>
            <person name="Gravely B."/>
            <person name="Greenberg A.J."/>
            <person name="Griffiths-Jones S."/>
            <person name="Gross S."/>
            <person name="Guigo R."/>
            <person name="Gustafson E.A."/>
            <person name="Haerty W."/>
            <person name="Hahn M.W."/>
            <person name="Halligan D.L."/>
            <person name="Halpern A.L."/>
            <person name="Halter G.M."/>
            <person name="Han M.V."/>
            <person name="Heger A."/>
            <person name="Hillier L."/>
            <person name="Hinrichs A.S."/>
            <person name="Holmes I."/>
            <person name="Hoskins R.A."/>
            <person name="Hubisz M.J."/>
            <person name="Hultmark D."/>
            <person name="Huntley M.A."/>
            <person name="Jaffe D.B."/>
            <person name="Jagadeeshan S."/>
            <person name="Jeck W.R."/>
            <person name="Johnson J."/>
            <person name="Jones C.D."/>
            <person name="Jordan W.C."/>
            <person name="Karpen G.H."/>
            <person name="Kataoka E."/>
            <person name="Keightley P.D."/>
            <person name="Kheradpour P."/>
            <person name="Kirkness E.F."/>
            <person name="Koerich L.B."/>
            <person name="Kristiansen K."/>
            <person name="Kudrna D."/>
            <person name="Kulathinal R.J."/>
            <person name="Kumar S."/>
            <person name="Kwok R."/>
            <person name="Lander E."/>
            <person name="Langley C.H."/>
            <person name="Lapoint R."/>
            <person name="Lazzaro B.P."/>
            <person name="Lee S.J."/>
            <person name="Levesque L."/>
            <person name="Li R."/>
            <person name="Lin C.F."/>
            <person name="Lin M.F."/>
            <person name="Lindblad-Toh K."/>
            <person name="Llopart A."/>
            <person name="Long M."/>
            <person name="Low L."/>
            <person name="Lozovsky E."/>
            <person name="Lu J."/>
            <person name="Luo M."/>
            <person name="Machado C.A."/>
            <person name="Makalowski W."/>
            <person name="Marzo M."/>
            <person name="Matsuda M."/>
            <person name="Matzkin L."/>
            <person name="McAllister B."/>
            <person name="McBride C.S."/>
            <person name="McKernan B."/>
            <person name="McKernan K."/>
            <person name="Mendez-Lago M."/>
            <person name="Minx P."/>
            <person name="Mollenhauer M.U."/>
            <person name="Montooth K."/>
            <person name="Mount S.M."/>
            <person name="Mu X."/>
            <person name="Myers E."/>
            <person name="Negre B."/>
            <person name="Newfeld S."/>
            <person name="Nielsen R."/>
            <person name="Noor M.A."/>
            <person name="O'Grady P."/>
            <person name="Pachter L."/>
            <person name="Papaceit M."/>
            <person name="Parisi M.J."/>
            <person name="Parisi M."/>
            <person name="Parts L."/>
            <person name="Pedersen J.S."/>
            <person name="Pesole G."/>
            <person name="Phillippy A.M."/>
            <person name="Ponting C.P."/>
            <person name="Pop M."/>
            <person name="Porcelli D."/>
            <person name="Powell J.R."/>
            <person name="Prohaska S."/>
            <person name="Pruitt K."/>
            <person name="Puig M."/>
            <person name="Quesneville H."/>
            <person name="Ram K.R."/>
            <person name="Rand D."/>
            <person name="Rasmussen M.D."/>
            <person name="Reed L.K."/>
            <person name="Reenan R."/>
            <person name="Reily A."/>
            <person name="Remington K.A."/>
            <person name="Rieger T.T."/>
            <person name="Ritchie M.G."/>
            <person name="Robin C."/>
            <person name="Rogers Y.H."/>
            <person name="Rohde C."/>
            <person name="Rozas J."/>
            <person name="Rubenfield M.J."/>
            <person name="Ruiz A."/>
            <person name="Russo S."/>
            <person name="Salzberg S.L."/>
            <person name="Sanchez-Gracia A."/>
            <person name="Saranga D.J."/>
            <person name="Sato H."/>
            <person name="Schaeffer S.W."/>
            <person name="Schatz M.C."/>
            <person name="Schlenke T."/>
            <person name="Schwartz R."/>
            <person name="Segarra C."/>
            <person name="Singh R.S."/>
            <person name="Sirot L."/>
            <person name="Sirota M."/>
            <person name="Sisneros N.B."/>
            <person name="Smith C.D."/>
            <person name="Smith T.F."/>
            <person name="Spieth J."/>
            <person name="Stage D.E."/>
            <person name="Stark A."/>
            <person name="Stephan W."/>
            <person name="Strausberg R.L."/>
            <person name="Strempel S."/>
            <person name="Sturgill D."/>
            <person name="Sutton G."/>
            <person name="Sutton G.G."/>
            <person name="Tao W."/>
            <person name="Teichmann S."/>
            <person name="Tobari Y.N."/>
            <person name="Tomimura Y."/>
            <person name="Tsolas J.M."/>
            <person name="Valente V.L."/>
            <person name="Venter E."/>
            <person name="Venter J.C."/>
            <person name="Vicario S."/>
            <person name="Vieira F.G."/>
            <person name="Vilella A.J."/>
            <person name="Villasante A."/>
            <person name="Walenz B."/>
            <person name="Wang J."/>
            <person name="Wasserman M."/>
            <person name="Watts T."/>
            <person name="Wilson D."/>
            <person name="Wilson R.K."/>
            <person name="Wing R.A."/>
            <person name="Wolfner M.F."/>
            <person name="Wong A."/>
            <person name="Wong G.K."/>
            <person name="Wu C.I."/>
            <person name="Wu G."/>
            <person name="Yamamoto D."/>
            <person name="Yang H.P."/>
            <person name="Yang S.P."/>
            <person name="Yorke J.A."/>
            <person name="Yoshida K."/>
            <person name="Zdobnov E."/>
            <person name="Zhang P."/>
            <person name="Zhang Y."/>
            <person name="Zimin A.V."/>
            <person name="Baldwin J."/>
            <person name="Abdouelleil A."/>
            <person name="Abdulkadir J."/>
            <person name="Abebe A."/>
            <person name="Abera B."/>
            <person name="Abreu J."/>
            <person name="Acer S.C."/>
            <person name="Aftuck L."/>
            <person name="Alexander A."/>
            <person name="An P."/>
            <person name="Anderson E."/>
            <person name="Anderson S."/>
            <person name="Arachi H."/>
            <person name="Azer M."/>
            <person name="Bachantsang P."/>
            <person name="Barry A."/>
            <person name="Bayul T."/>
            <person name="Berlin A."/>
            <person name="Bessette D."/>
            <person name="Bloom T."/>
            <person name="Blye J."/>
            <person name="Boguslavskiy L."/>
            <person name="Bonnet C."/>
            <person name="Boukhgalter B."/>
            <person name="Bourzgui I."/>
            <person name="Brown A."/>
            <person name="Cahill P."/>
            <person name="Channer S."/>
            <person name="Cheshatsang Y."/>
            <person name="Chuda L."/>
            <person name="Citroen M."/>
            <person name="Collymore A."/>
            <person name="Cooke P."/>
            <person name="Costello M."/>
            <person name="D'Aco K."/>
            <person name="Daza R."/>
            <person name="De Haan G."/>
            <person name="DeGray S."/>
            <person name="DeMaso C."/>
            <person name="Dhargay N."/>
            <person name="Dooley K."/>
            <person name="Dooley E."/>
            <person name="Doricent M."/>
            <person name="Dorje P."/>
            <person name="Dorjee K."/>
            <person name="Dupes A."/>
            <person name="Elong R."/>
            <person name="Falk J."/>
            <person name="Farina A."/>
            <person name="Faro S."/>
            <person name="Ferguson D."/>
            <person name="Fisher S."/>
            <person name="Foley C.D."/>
            <person name="Franke A."/>
            <person name="Friedrich D."/>
            <person name="Gadbois L."/>
            <person name="Gearin G."/>
            <person name="Gearin C.R."/>
            <person name="Giannoukos G."/>
            <person name="Goode T."/>
            <person name="Graham J."/>
            <person name="Grandbois E."/>
            <person name="Grewal S."/>
            <person name="Gyaltsen K."/>
            <person name="Hafez N."/>
            <person name="Hagos B."/>
            <person name="Hall J."/>
            <person name="Henson C."/>
            <person name="Hollinger A."/>
            <person name="Honan T."/>
            <person name="Huard M.D."/>
            <person name="Hughes L."/>
            <person name="Hurhula B."/>
            <person name="Husby M.E."/>
            <person name="Kamat A."/>
            <person name="Kanga B."/>
            <person name="Kashin S."/>
            <person name="Khazanovich D."/>
            <person name="Kisner P."/>
            <person name="Lance K."/>
            <person name="Lara M."/>
            <person name="Lee W."/>
            <person name="Lennon N."/>
            <person name="Letendre F."/>
            <person name="LeVine R."/>
            <person name="Lipovsky A."/>
            <person name="Liu X."/>
            <person name="Liu J."/>
            <person name="Liu S."/>
            <person name="Lokyitsang T."/>
            <person name="Lokyitsang Y."/>
            <person name="Lubonja R."/>
            <person name="Lui A."/>
            <person name="MacDonald P."/>
            <person name="Magnisalis V."/>
            <person name="Maru K."/>
            <person name="Matthews C."/>
            <person name="McCusker W."/>
            <person name="McDonough S."/>
            <person name="Mehta T."/>
            <person name="Meldrim J."/>
            <person name="Meneus L."/>
            <person name="Mihai O."/>
            <person name="Mihalev A."/>
            <person name="Mihova T."/>
            <person name="Mittelman R."/>
            <person name="Mlenga V."/>
            <person name="Montmayeur A."/>
            <person name="Mulrain L."/>
            <person name="Navidi A."/>
            <person name="Naylor J."/>
            <person name="Negash T."/>
            <person name="Nguyen T."/>
            <person name="Nguyen N."/>
            <person name="Nicol R."/>
            <person name="Norbu C."/>
            <person name="Norbu N."/>
            <person name="Novod N."/>
            <person name="O'Neill B."/>
            <person name="Osman S."/>
            <person name="Markiewicz E."/>
            <person name="Oyono O.L."/>
            <person name="Patti C."/>
            <person name="Phunkhang P."/>
            <person name="Pierre F."/>
            <person name="Priest M."/>
            <person name="Raghuraman S."/>
            <person name="Rege F."/>
            <person name="Reyes R."/>
            <person name="Rise C."/>
            <person name="Rogov P."/>
            <person name="Ross K."/>
            <person name="Ryan E."/>
            <person name="Settipalli S."/>
            <person name="Shea T."/>
            <person name="Sherpa N."/>
            <person name="Shi L."/>
            <person name="Shih D."/>
            <person name="Sparrow T."/>
            <person name="Spaulding J."/>
            <person name="Stalker J."/>
            <person name="Stange-Thomann N."/>
            <person name="Stavropoulos S."/>
            <person name="Stone C."/>
            <person name="Strader C."/>
            <person name="Tesfaye S."/>
            <person name="Thomson T."/>
            <person name="Thoulutsang Y."/>
            <person name="Thoulutsang D."/>
            <person name="Topham K."/>
            <person name="Topping I."/>
            <person name="Tsamla T."/>
            <person name="Vassiliev H."/>
            <person name="Vo A."/>
            <person name="Wangchuk T."/>
            <person name="Wangdi T."/>
            <person name="Weiand M."/>
            <person name="Wilkinson J."/>
            <person name="Wilson A."/>
            <person name="Yadav S."/>
            <person name="Young G."/>
            <person name="Yu Q."/>
            <person name="Zembek L."/>
            <person name="Zhong D."/>
            <person name="Zimmer A."/>
            <person name="Zwirko Z."/>
            <person name="Jaffe D.B."/>
            <person name="Alvarez P."/>
            <person name="Brockman W."/>
            <person name="Butler J."/>
            <person name="Chin C."/>
            <person name="Gnerre S."/>
            <person name="Grabherr M."/>
            <person name="Kleber M."/>
            <person name="Mauceli E."/>
            <person name="MacCallum I."/>
        </authorList>
    </citation>
    <scope>NUCLEOTIDE SEQUENCE [LARGE SCALE GENOMIC DNA]</scope>
    <source>
        <strain evidence="7">MSH-3 / Tucson 14011-0111.49</strain>
    </source>
</reference>
<evidence type="ECO:0000259" key="5">
    <source>
        <dbReference type="Pfam" id="PF00147"/>
    </source>
</evidence>
<dbReference type="GO" id="GO:0005737">
    <property type="term" value="C:cytoplasm"/>
    <property type="evidence" value="ECO:0007669"/>
    <property type="project" value="EnsemblMetazoa"/>
</dbReference>
<dbReference type="eggNOG" id="KOG2579">
    <property type="taxonomic scope" value="Eukaryota"/>
</dbReference>
<name>B4GJD8_DROPE</name>
<keyword evidence="1 3" id="KW-0853">WD repeat</keyword>
<dbReference type="GO" id="GO:0007141">
    <property type="term" value="P:male meiosis I"/>
    <property type="evidence" value="ECO:0007669"/>
    <property type="project" value="EnsemblMetazoa"/>
</dbReference>
<gene>
    <name evidence="6" type="primary">Dper\GL26269</name>
    <name evidence="6" type="ORF">Dper_GL26269</name>
</gene>
<evidence type="ECO:0000313" key="7">
    <source>
        <dbReference type="Proteomes" id="UP000008744"/>
    </source>
</evidence>
<dbReference type="PANTHER" id="PTHR10971">
    <property type="entry name" value="MRNA EXPORT FACTOR AND BUB3"/>
    <property type="match status" value="1"/>
</dbReference>
<accession>B4GJD8</accession>
<dbReference type="GO" id="GO:0042127">
    <property type="term" value="P:regulation of cell population proliferation"/>
    <property type="evidence" value="ECO:0007669"/>
    <property type="project" value="EnsemblMetazoa"/>
</dbReference>
<dbReference type="InterPro" id="IPR001680">
    <property type="entry name" value="WD40_rpt"/>
</dbReference>
<dbReference type="GO" id="GO:0005643">
    <property type="term" value="C:nuclear pore"/>
    <property type="evidence" value="ECO:0007669"/>
    <property type="project" value="EnsemblMetazoa"/>
</dbReference>
<dbReference type="STRING" id="7234.B4GJD8"/>
<dbReference type="GO" id="GO:0010506">
    <property type="term" value="P:regulation of autophagy"/>
    <property type="evidence" value="ECO:0007669"/>
    <property type="project" value="EnsemblMetazoa"/>
</dbReference>
<dbReference type="SMR" id="B4GJD8"/>
<dbReference type="InterPro" id="IPR014716">
    <property type="entry name" value="Fibrinogen_a/b/g_C_1"/>
</dbReference>
<dbReference type="InterPro" id="IPR015943">
    <property type="entry name" value="WD40/YVTN_repeat-like_dom_sf"/>
</dbReference>
<evidence type="ECO:0000256" key="3">
    <source>
        <dbReference type="PROSITE-ProRule" id="PRU00221"/>
    </source>
</evidence>
<dbReference type="InterPro" id="IPR036322">
    <property type="entry name" value="WD40_repeat_dom_sf"/>
</dbReference>
<feature type="region of interest" description="Disordered" evidence="4">
    <location>
        <begin position="1"/>
        <end position="23"/>
    </location>
</feature>
<dbReference type="GO" id="GO:1900087">
    <property type="term" value="P:positive regulation of G1/S transition of mitotic cell cycle"/>
    <property type="evidence" value="ECO:0007669"/>
    <property type="project" value="EnsemblMetazoa"/>
</dbReference>
<sequence length="255" mass="28902">MKKNKEQQQKEQQQFFPVVEPPSDSVSALEFTPKTAPFNGLCAASWDQTVRVWEVDSSSKTATPKSLQKMSAPLPDASWNGDGNRIYASDCTGRVFEWNLDANHVSQRKCHTAGVRACRWLWTPKTPLLMTASWDKTVKFWDTRAPQSVVSINLPERCYAADVLYPLAVVITKCATSSDGLLFAYALGNPYSLCPIYPNAHGALDPFEEHWTVIARRTSNEMFFFHNWREYKRGFANITGDFFMDKLQAITKSQT</sequence>
<dbReference type="SUPFAM" id="SSF50978">
    <property type="entry name" value="WD40 repeat-like"/>
    <property type="match status" value="1"/>
</dbReference>
<dbReference type="InterPro" id="IPR019775">
    <property type="entry name" value="WD40_repeat_CS"/>
</dbReference>
<dbReference type="eggNOG" id="KOG0647">
    <property type="taxonomic scope" value="Eukaryota"/>
</dbReference>
<dbReference type="Pfam" id="PF00400">
    <property type="entry name" value="WD40"/>
    <property type="match status" value="2"/>
</dbReference>
<dbReference type="InterPro" id="IPR002181">
    <property type="entry name" value="Fibrinogen_a/b/g_C_dom"/>
</dbReference>
<dbReference type="GO" id="GO:0010628">
    <property type="term" value="P:positive regulation of gene expression"/>
    <property type="evidence" value="ECO:0007669"/>
    <property type="project" value="EnsemblMetazoa"/>
</dbReference>
<evidence type="ECO:0000256" key="2">
    <source>
        <dbReference type="ARBA" id="ARBA00022737"/>
    </source>
</evidence>
<dbReference type="EMBL" id="CH479184">
    <property type="protein sequence ID" value="EDW37452.1"/>
    <property type="molecule type" value="Genomic_DNA"/>
</dbReference>